<reference evidence="2 3" key="1">
    <citation type="submission" date="2022-06" db="EMBL/GenBank/DDBJ databases">
        <title>Isolation of gut microbiota from human fecal samples.</title>
        <authorList>
            <person name="Pamer E.G."/>
            <person name="Barat B."/>
            <person name="Waligurski E."/>
            <person name="Medina S."/>
            <person name="Paddock L."/>
            <person name="Mostad J."/>
        </authorList>
    </citation>
    <scope>NUCLEOTIDE SEQUENCE [LARGE SCALE GENOMIC DNA]</scope>
    <source>
        <strain evidence="2 3">DFI.9.73</strain>
    </source>
</reference>
<evidence type="ECO:0000256" key="1">
    <source>
        <dbReference type="SAM" id="Phobius"/>
    </source>
</evidence>
<gene>
    <name evidence="2" type="ORF">NE695_05090</name>
</gene>
<keyword evidence="3" id="KW-1185">Reference proteome</keyword>
<keyword evidence="1" id="KW-0472">Membrane</keyword>
<dbReference type="GeneID" id="90531042"/>
<name>A0ABT1RX95_9FIRM</name>
<feature type="transmembrane region" description="Helical" evidence="1">
    <location>
        <begin position="54"/>
        <end position="79"/>
    </location>
</feature>
<sequence length="120" mass="13207">MKTQYFRCWVLLLAAAFLVLWCASVGVTYSASDTVLQEQAAAEAAAAPVRDELGIRMIGILGWCLVGLGFLGVALTVVLSGKPRRKRRAAHTSGVVKRSARYSCSHYPGTAYRNRVERRY</sequence>
<keyword evidence="1" id="KW-1133">Transmembrane helix</keyword>
<evidence type="ECO:0000313" key="2">
    <source>
        <dbReference type="EMBL" id="MCQ4839289.1"/>
    </source>
</evidence>
<keyword evidence="1" id="KW-0812">Transmembrane</keyword>
<proteinExistence type="predicted"/>
<evidence type="ECO:0000313" key="3">
    <source>
        <dbReference type="Proteomes" id="UP001524473"/>
    </source>
</evidence>
<organism evidence="2 3">
    <name type="scientific">Neglectibacter timonensis</name>
    <dbReference type="NCBI Taxonomy" id="1776382"/>
    <lineage>
        <taxon>Bacteria</taxon>
        <taxon>Bacillati</taxon>
        <taxon>Bacillota</taxon>
        <taxon>Clostridia</taxon>
        <taxon>Eubacteriales</taxon>
        <taxon>Oscillospiraceae</taxon>
        <taxon>Neglectibacter</taxon>
    </lineage>
</organism>
<accession>A0ABT1RX95</accession>
<dbReference type="EMBL" id="JANFZH010000008">
    <property type="protein sequence ID" value="MCQ4839289.1"/>
    <property type="molecule type" value="Genomic_DNA"/>
</dbReference>
<dbReference type="RefSeq" id="WP_066860066.1">
    <property type="nucleotide sequence ID" value="NZ_CABKVV010000009.1"/>
</dbReference>
<protein>
    <submittedName>
        <fullName evidence="2">Uncharacterized protein</fullName>
    </submittedName>
</protein>
<comment type="caution">
    <text evidence="2">The sequence shown here is derived from an EMBL/GenBank/DDBJ whole genome shotgun (WGS) entry which is preliminary data.</text>
</comment>
<dbReference type="Proteomes" id="UP001524473">
    <property type="component" value="Unassembled WGS sequence"/>
</dbReference>